<comment type="caution">
    <text evidence="1">The sequence shown here is derived from an EMBL/GenBank/DDBJ whole genome shotgun (WGS) entry which is preliminary data.</text>
</comment>
<organism evidence="1 2">
    <name type="scientific">Catharanthus roseus</name>
    <name type="common">Madagascar periwinkle</name>
    <name type="synonym">Vinca rosea</name>
    <dbReference type="NCBI Taxonomy" id="4058"/>
    <lineage>
        <taxon>Eukaryota</taxon>
        <taxon>Viridiplantae</taxon>
        <taxon>Streptophyta</taxon>
        <taxon>Embryophyta</taxon>
        <taxon>Tracheophyta</taxon>
        <taxon>Spermatophyta</taxon>
        <taxon>Magnoliopsida</taxon>
        <taxon>eudicotyledons</taxon>
        <taxon>Gunneridae</taxon>
        <taxon>Pentapetalae</taxon>
        <taxon>asterids</taxon>
        <taxon>lamiids</taxon>
        <taxon>Gentianales</taxon>
        <taxon>Apocynaceae</taxon>
        <taxon>Rauvolfioideae</taxon>
        <taxon>Vinceae</taxon>
        <taxon>Catharanthinae</taxon>
        <taxon>Catharanthus</taxon>
    </lineage>
</organism>
<gene>
    <name evidence="1" type="ORF">M9H77_02346</name>
</gene>
<accession>A0ACC0C8K1</accession>
<evidence type="ECO:0000313" key="1">
    <source>
        <dbReference type="EMBL" id="KAI5681119.1"/>
    </source>
</evidence>
<keyword evidence="2" id="KW-1185">Reference proteome</keyword>
<evidence type="ECO:0000313" key="2">
    <source>
        <dbReference type="Proteomes" id="UP001060085"/>
    </source>
</evidence>
<protein>
    <submittedName>
        <fullName evidence="1">Uncharacterized protein</fullName>
    </submittedName>
</protein>
<sequence>MILTSVGIVVCRMVVATAAVRSFPDAHGCPCLCLDSMASNSLSIMTNVDLVVQKDVSKRKNLKKFRSVDLRSSFLDTSWSTKGLSSGALGYSRKKKKLKYLSIVDELGGQYEEGFDDVKNEIINYLTYKAARTVLNQLYEMNPPKYMWFHNFIAENVPNTGKRFLQTLAKEKQDIAERVMITRLHLYGKWIKKCDHAEMYKEISDENLELMRERLMDTIIWPTETDDTNTEQKDS</sequence>
<dbReference type="Proteomes" id="UP001060085">
    <property type="component" value="Linkage Group LG01"/>
</dbReference>
<reference evidence="2" key="1">
    <citation type="journal article" date="2023" name="Nat. Plants">
        <title>Single-cell RNA sequencing provides a high-resolution roadmap for understanding the multicellular compartmentation of specialized metabolism.</title>
        <authorList>
            <person name="Sun S."/>
            <person name="Shen X."/>
            <person name="Li Y."/>
            <person name="Li Y."/>
            <person name="Wang S."/>
            <person name="Li R."/>
            <person name="Zhang H."/>
            <person name="Shen G."/>
            <person name="Guo B."/>
            <person name="Wei J."/>
            <person name="Xu J."/>
            <person name="St-Pierre B."/>
            <person name="Chen S."/>
            <person name="Sun C."/>
        </authorList>
    </citation>
    <scope>NUCLEOTIDE SEQUENCE [LARGE SCALE GENOMIC DNA]</scope>
</reference>
<name>A0ACC0C8K1_CATRO</name>
<dbReference type="EMBL" id="CM044701">
    <property type="protein sequence ID" value="KAI5681119.1"/>
    <property type="molecule type" value="Genomic_DNA"/>
</dbReference>
<proteinExistence type="predicted"/>